<comment type="caution">
    <text evidence="8">The sequence shown here is derived from an EMBL/GenBank/DDBJ whole genome shotgun (WGS) entry which is preliminary data.</text>
</comment>
<dbReference type="CDD" id="cd03386">
    <property type="entry name" value="PAP2_Aur1_like"/>
    <property type="match status" value="1"/>
</dbReference>
<keyword evidence="2 6" id="KW-0812">Transmembrane</keyword>
<keyword evidence="9" id="KW-1185">Reference proteome</keyword>
<feature type="transmembrane region" description="Helical" evidence="6">
    <location>
        <begin position="170"/>
        <end position="193"/>
    </location>
</feature>
<dbReference type="InterPro" id="IPR026841">
    <property type="entry name" value="Aur1/Ipt1"/>
</dbReference>
<comment type="subcellular location">
    <subcellularLocation>
        <location evidence="1">Membrane</location>
        <topology evidence="1">Multi-pass membrane protein</topology>
    </subcellularLocation>
</comment>
<dbReference type="Proteomes" id="UP001527925">
    <property type="component" value="Unassembled WGS sequence"/>
</dbReference>
<reference evidence="8 9" key="1">
    <citation type="submission" date="2023-09" db="EMBL/GenBank/DDBJ databases">
        <title>Pangenome analysis of Batrachochytrium dendrobatidis and related Chytrids.</title>
        <authorList>
            <person name="Yacoub M.N."/>
            <person name="Stajich J.E."/>
            <person name="James T.Y."/>
        </authorList>
    </citation>
    <scope>NUCLEOTIDE SEQUENCE [LARGE SCALE GENOMIC DNA]</scope>
    <source>
        <strain evidence="8 9">JEL0888</strain>
    </source>
</reference>
<evidence type="ECO:0000256" key="6">
    <source>
        <dbReference type="SAM" id="Phobius"/>
    </source>
</evidence>
<feature type="transmembrane region" description="Helical" evidence="6">
    <location>
        <begin position="199"/>
        <end position="216"/>
    </location>
</feature>
<evidence type="ECO:0000256" key="3">
    <source>
        <dbReference type="ARBA" id="ARBA00022989"/>
    </source>
</evidence>
<feature type="transmembrane region" description="Helical" evidence="6">
    <location>
        <begin position="228"/>
        <end position="248"/>
    </location>
</feature>
<evidence type="ECO:0000256" key="5">
    <source>
        <dbReference type="SAM" id="MobiDB-lite"/>
    </source>
</evidence>
<organism evidence="8 9">
    <name type="scientific">Polyrhizophydium stewartii</name>
    <dbReference type="NCBI Taxonomy" id="2732419"/>
    <lineage>
        <taxon>Eukaryota</taxon>
        <taxon>Fungi</taxon>
        <taxon>Fungi incertae sedis</taxon>
        <taxon>Chytridiomycota</taxon>
        <taxon>Chytridiomycota incertae sedis</taxon>
        <taxon>Chytridiomycetes</taxon>
        <taxon>Rhizophydiales</taxon>
        <taxon>Rhizophydiales incertae sedis</taxon>
        <taxon>Polyrhizophydium</taxon>
    </lineage>
</organism>
<feature type="transmembrane region" description="Helical" evidence="6">
    <location>
        <begin position="374"/>
        <end position="392"/>
    </location>
</feature>
<dbReference type="EMBL" id="JADGIZ020000086">
    <property type="protein sequence ID" value="KAL2911835.1"/>
    <property type="molecule type" value="Genomic_DNA"/>
</dbReference>
<dbReference type="PANTHER" id="PTHR31310">
    <property type="match status" value="1"/>
</dbReference>
<proteinExistence type="predicted"/>
<gene>
    <name evidence="8" type="ORF">HK105_208685</name>
</gene>
<feature type="compositionally biased region" description="Acidic residues" evidence="5">
    <location>
        <begin position="60"/>
        <end position="69"/>
    </location>
</feature>
<dbReference type="PANTHER" id="PTHR31310:SF7">
    <property type="entry name" value="PA-PHOSPHATASE RELATED-FAMILY PROTEIN DDB_G0268928"/>
    <property type="match status" value="1"/>
</dbReference>
<dbReference type="InterPro" id="IPR052185">
    <property type="entry name" value="IPC_Synthase-Related"/>
</dbReference>
<protein>
    <recommendedName>
        <fullName evidence="7">Phosphatidic acid phosphatase type 2/haloperoxidase domain-containing protein</fullName>
    </recommendedName>
</protein>
<accession>A0ABR4MX24</accession>
<evidence type="ECO:0000256" key="2">
    <source>
        <dbReference type="ARBA" id="ARBA00022692"/>
    </source>
</evidence>
<name>A0ABR4MX24_9FUNG</name>
<dbReference type="SMART" id="SM00014">
    <property type="entry name" value="acidPPc"/>
    <property type="match status" value="1"/>
</dbReference>
<evidence type="ECO:0000259" key="7">
    <source>
        <dbReference type="SMART" id="SM00014"/>
    </source>
</evidence>
<evidence type="ECO:0000313" key="8">
    <source>
        <dbReference type="EMBL" id="KAL2911835.1"/>
    </source>
</evidence>
<evidence type="ECO:0000256" key="4">
    <source>
        <dbReference type="ARBA" id="ARBA00023136"/>
    </source>
</evidence>
<sequence>MPKPFAHRWSNISGDDADALAPSRPAALAPPSSEHMPSPISPFVSSGSRRGRHDDHHDGDDDNTDELSGDDSPLAAAHAYPNLRSLPKRSKPAEARIDMSHTVSSSSPRLAANVSETSTLASTAVAAAHELVRTMGPIVLWLLLFANCKYIPSEWRPTISVATLPVLDKFLFESGFGLLLSACVCVAVGTWWLRSSVSAGYFAFVPLVLAALHDLANVDPNAAFDLALFLPYGILHYISPVLFTAWLYKYGPPGSIRVFLQALGWQNFAGVVTQLVFPCAAPWYNDKYGFQPANYSIPGDPAGLSNVDALLGTHMFTNTFNSSPLVFGAMPSLHSGFACLIMFFALHISPRAGRAAVAYVAWMWTATMYFRHHYMVDVIAGCGYAFVAYWVARPVLGVKAEIALPAPAIAGPARRRSLSESLSASGAGLRPPSIAEFSRQTSAVSLVATDFSIKSYQALGPAAPPPAPLLSVSINDLQRVGHKVLCGLPQHQQPSFFCLHVSLHQRQHVPYSLRPP</sequence>
<feature type="region of interest" description="Disordered" evidence="5">
    <location>
        <begin position="1"/>
        <end position="104"/>
    </location>
</feature>
<feature type="domain" description="Phosphatidic acid phosphatase type 2/haloperoxidase" evidence="7">
    <location>
        <begin position="256"/>
        <end position="393"/>
    </location>
</feature>
<dbReference type="InterPro" id="IPR000326">
    <property type="entry name" value="PAP2/HPO"/>
</dbReference>
<feature type="transmembrane region" description="Helical" evidence="6">
    <location>
        <begin position="325"/>
        <end position="346"/>
    </location>
</feature>
<evidence type="ECO:0000256" key="1">
    <source>
        <dbReference type="ARBA" id="ARBA00004141"/>
    </source>
</evidence>
<keyword evidence="3 6" id="KW-1133">Transmembrane helix</keyword>
<dbReference type="Pfam" id="PF14378">
    <property type="entry name" value="PAP2_3"/>
    <property type="match status" value="1"/>
</dbReference>
<keyword evidence="4 6" id="KW-0472">Membrane</keyword>
<feature type="compositionally biased region" description="Low complexity" evidence="5">
    <location>
        <begin position="19"/>
        <end position="33"/>
    </location>
</feature>
<evidence type="ECO:0000313" key="9">
    <source>
        <dbReference type="Proteomes" id="UP001527925"/>
    </source>
</evidence>